<dbReference type="EMBL" id="JASDAP010000013">
    <property type="protein sequence ID" value="KAK1892014.1"/>
    <property type="molecule type" value="Genomic_DNA"/>
</dbReference>
<dbReference type="Pfam" id="PF15921">
    <property type="entry name" value="CCDC158"/>
    <property type="match status" value="1"/>
</dbReference>
<keyword evidence="1" id="KW-0175">Coiled coil</keyword>
<dbReference type="PANTHER" id="PTHR47615:SF1">
    <property type="entry name" value="COILED-COIL DOMAIN-CONTAINING PROTEIN 158"/>
    <property type="match status" value="1"/>
</dbReference>
<gene>
    <name evidence="3" type="ORF">KUDE01_007091</name>
</gene>
<feature type="region of interest" description="Disordered" evidence="2">
    <location>
        <begin position="739"/>
        <end position="765"/>
    </location>
</feature>
<feature type="compositionally biased region" description="Basic and acidic residues" evidence="2">
    <location>
        <begin position="754"/>
        <end position="765"/>
    </location>
</feature>
<evidence type="ECO:0000256" key="1">
    <source>
        <dbReference type="SAM" id="Coils"/>
    </source>
</evidence>
<feature type="coiled-coil region" evidence="1">
    <location>
        <begin position="453"/>
        <end position="561"/>
    </location>
</feature>
<dbReference type="Proteomes" id="UP001228049">
    <property type="component" value="Unassembled WGS sequence"/>
</dbReference>
<feature type="coiled-coil region" evidence="1">
    <location>
        <begin position="127"/>
        <end position="223"/>
    </location>
</feature>
<evidence type="ECO:0000313" key="4">
    <source>
        <dbReference type="Proteomes" id="UP001228049"/>
    </source>
</evidence>
<accession>A0AAD9C0D0</accession>
<organism evidence="3 4">
    <name type="scientific">Dissostichus eleginoides</name>
    <name type="common">Patagonian toothfish</name>
    <name type="synonym">Dissostichus amissus</name>
    <dbReference type="NCBI Taxonomy" id="100907"/>
    <lineage>
        <taxon>Eukaryota</taxon>
        <taxon>Metazoa</taxon>
        <taxon>Chordata</taxon>
        <taxon>Craniata</taxon>
        <taxon>Vertebrata</taxon>
        <taxon>Euteleostomi</taxon>
        <taxon>Actinopterygii</taxon>
        <taxon>Neopterygii</taxon>
        <taxon>Teleostei</taxon>
        <taxon>Neoteleostei</taxon>
        <taxon>Acanthomorphata</taxon>
        <taxon>Eupercaria</taxon>
        <taxon>Perciformes</taxon>
        <taxon>Notothenioidei</taxon>
        <taxon>Nototheniidae</taxon>
        <taxon>Dissostichus</taxon>
    </lineage>
</organism>
<reference evidence="3" key="1">
    <citation type="submission" date="2023-04" db="EMBL/GenBank/DDBJ databases">
        <title>Chromosome-level genome of Chaenocephalus aceratus.</title>
        <authorList>
            <person name="Park H."/>
        </authorList>
    </citation>
    <scope>NUCLEOTIDE SEQUENCE</scope>
    <source>
        <strain evidence="3">DE</strain>
        <tissue evidence="3">Muscle</tissue>
    </source>
</reference>
<comment type="caution">
    <text evidence="3">The sequence shown here is derived from an EMBL/GenBank/DDBJ whole genome shotgun (WGS) entry which is preliminary data.</text>
</comment>
<evidence type="ECO:0000256" key="2">
    <source>
        <dbReference type="SAM" id="MobiDB-lite"/>
    </source>
</evidence>
<feature type="coiled-coil region" evidence="1">
    <location>
        <begin position="49"/>
        <end position="76"/>
    </location>
</feature>
<feature type="coiled-coil region" evidence="1">
    <location>
        <begin position="590"/>
        <end position="617"/>
    </location>
</feature>
<evidence type="ECO:0000313" key="3">
    <source>
        <dbReference type="EMBL" id="KAK1892014.1"/>
    </source>
</evidence>
<keyword evidence="4" id="KW-1185">Reference proteome</keyword>
<dbReference type="PANTHER" id="PTHR47615">
    <property type="entry name" value="COILED-COIL DOMAIN-CONTAINING PROTEIN 158"/>
    <property type="match status" value="1"/>
</dbReference>
<protein>
    <submittedName>
        <fullName evidence="3">Coiled-coil domain containing protein 158</fullName>
    </submittedName>
</protein>
<dbReference type="InterPro" id="IPR031809">
    <property type="entry name" value="CCDC158"/>
</dbReference>
<proteinExistence type="predicted"/>
<sequence length="845" mass="96147">MSSGFQSPDPQSIRLSCNNGAKVVQGVNPSGTAETRDASRRLRFNSLTLDELSEELERRTKETQRLQEEVETATKETLERFGCTYGIHSSPGRSNHNYRFMSQQAVIQPLVCDLDILNQTDISSPGKKVLENTIDNSLQQLSDLQLNKTHDEPEQETFRFDKAIVNLQTKLNKVQKEKDGLSDLRLKDSRTHVGQMEKMLFMLEEIQNIKRAKDQELLETEDETLALNRKETQHGDNAISSPNFHTSSTPAARFTDIFNDETEELQERLFLSINHLGSEGRSGVNKQKERMEGLISSLGQEMALLTDKLTSSKNNSISLNVKLELLKKLAERQTSLHQGQISELESALCNHKDQICRLEQQPLEAQSQLIDAQSERERSLQLGQLKRCGLQQQQQEAQHHLARLEEAQSRGQALQAEGETLRLKLIDREKMIESSVQMTVQHGCTIHDLHQENSLLSNQLNLHKMEIQQLRAELDWHKSADAAAEHERRQLQASVAEQRQRVQEESLEKKQLNIQVELLRMQLLSLTQEHMELQQLHSCRSEEQEGAVLKLQSQLRKARDERDQVGSTLRTLEGAEGHGLQVALDMQKEITARRQQVDSLQSKIKHLEEIMDKLYQEKRYQSLENQRQLQELTFVREEKKQLGIEQEALRSKDNQLRERIGQLEAILTKLSESFADCQDFIQLQEQGLFPSETPTCPGLEGAPRSKHSSECTSTCPGLPICTPCSTLLPACLQRPDHAGKPLPRAQVSGKHRPHTDNRRRSAPEKVHRTTFNIDKEEEVKVGSRLRRKTCGSEPLFLNAAELNGKKINNKSFKETSAARYSSFPQLLSLGRRSPVHALLTSDPNS</sequence>
<feature type="coiled-coil region" evidence="1">
    <location>
        <begin position="390"/>
        <end position="424"/>
    </location>
</feature>
<dbReference type="AlphaFoldDB" id="A0AAD9C0D0"/>
<name>A0AAD9C0D0_DISEL</name>